<dbReference type="Pfam" id="PF01565">
    <property type="entry name" value="FAD_binding_4"/>
    <property type="match status" value="1"/>
</dbReference>
<dbReference type="InterPro" id="IPR036318">
    <property type="entry name" value="FAD-bd_PCMH-like_sf"/>
</dbReference>
<dbReference type="InterPro" id="IPR007173">
    <property type="entry name" value="ALO_C"/>
</dbReference>
<proteinExistence type="predicted"/>
<dbReference type="RefSeq" id="WP_311509830.1">
    <property type="nucleotide sequence ID" value="NZ_JAVREP010000001.1"/>
</dbReference>
<dbReference type="Gene3D" id="3.30.70.2530">
    <property type="match status" value="1"/>
</dbReference>
<dbReference type="InterPro" id="IPR016166">
    <property type="entry name" value="FAD-bd_PCMH"/>
</dbReference>
<organism evidence="3 4">
    <name type="scientific">Nocardiopsis lambiniae</name>
    <dbReference type="NCBI Taxonomy" id="3075539"/>
    <lineage>
        <taxon>Bacteria</taxon>
        <taxon>Bacillati</taxon>
        <taxon>Actinomycetota</taxon>
        <taxon>Actinomycetes</taxon>
        <taxon>Streptosporangiales</taxon>
        <taxon>Nocardiopsidaceae</taxon>
        <taxon>Nocardiopsis</taxon>
    </lineage>
</organism>
<protein>
    <submittedName>
        <fullName evidence="3">FAD-binding protein</fullName>
    </submittedName>
</protein>
<dbReference type="InterPro" id="IPR016171">
    <property type="entry name" value="Vanillyl_alc_oxidase_C-sub2"/>
</dbReference>
<gene>
    <name evidence="3" type="ORF">RM479_01255</name>
</gene>
<dbReference type="SUPFAM" id="SSF56176">
    <property type="entry name" value="FAD-binding/transporter-associated domain-like"/>
    <property type="match status" value="1"/>
</dbReference>
<keyword evidence="4" id="KW-1185">Reference proteome</keyword>
<dbReference type="InterPro" id="IPR010031">
    <property type="entry name" value="FAD_lactone_oxidase-like"/>
</dbReference>
<evidence type="ECO:0000313" key="3">
    <source>
        <dbReference type="EMBL" id="MDT0327032.1"/>
    </source>
</evidence>
<dbReference type="InterPro" id="IPR016167">
    <property type="entry name" value="FAD-bd_PCMH_sub1"/>
</dbReference>
<dbReference type="Gene3D" id="3.30.465.10">
    <property type="match status" value="1"/>
</dbReference>
<sequence>MSAPPPPFRNWAGNLAYASPRIHRPADPDALRALVRDTPRIRALGSGHSFNRVADSDHDLVRLDALPREIEVDPDAATVTVSAGVRYAELSAELHRHGSALANLASLPHISVAGSCATGTHGSGDGLRCLAAAVRGLELLGPDGEPVRLERGTHPDVLPGAVVALGALGIVTRLTLEIEPTFSVSQRVRLDVPLDEVAGDFDAVFGSAYSVSLFTDWRGDTGRVWLKHREGLPEGAWRGGRSADAPQHPVPGMSTDPATAQLGVAGPWFERLPHFRPELPPSAGEELQSELYLPREAVAEAFAALRGIGHLVAPVLHVSEVRTVRADDLWLSPAHGRDSVTFHFTWLRDPEAVIPVIAAVEERLAPLGARPHWGKLTTLPPADVVGSYERAADFARLLERFDPAGKFRNPFTDMLFPRA</sequence>
<dbReference type="Proteomes" id="UP001183390">
    <property type="component" value="Unassembled WGS sequence"/>
</dbReference>
<dbReference type="PANTHER" id="PTHR43762:SF1">
    <property type="entry name" value="D-ARABINONO-1,4-LACTONE OXIDASE"/>
    <property type="match status" value="1"/>
</dbReference>
<dbReference type="InterPro" id="IPR016169">
    <property type="entry name" value="FAD-bd_PCMH_sub2"/>
</dbReference>
<accession>A0ABU2M332</accession>
<reference evidence="4" key="1">
    <citation type="submission" date="2023-07" db="EMBL/GenBank/DDBJ databases">
        <title>30 novel species of actinomycetes from the DSMZ collection.</title>
        <authorList>
            <person name="Nouioui I."/>
        </authorList>
    </citation>
    <scope>NUCLEOTIDE SEQUENCE [LARGE SCALE GENOMIC DNA]</scope>
    <source>
        <strain evidence="4">DSM 44743</strain>
    </source>
</reference>
<comment type="caution">
    <text evidence="3">The sequence shown here is derived from an EMBL/GenBank/DDBJ whole genome shotgun (WGS) entry which is preliminary data.</text>
</comment>
<dbReference type="Gene3D" id="3.30.43.10">
    <property type="entry name" value="Uridine Diphospho-n-acetylenolpyruvylglucosamine Reductase, domain 2"/>
    <property type="match status" value="1"/>
</dbReference>
<feature type="domain" description="FAD-binding PCMH-type" evidence="2">
    <location>
        <begin position="15"/>
        <end position="181"/>
    </location>
</feature>
<evidence type="ECO:0000256" key="1">
    <source>
        <dbReference type="ARBA" id="ARBA00023002"/>
    </source>
</evidence>
<dbReference type="PANTHER" id="PTHR43762">
    <property type="entry name" value="L-GULONOLACTONE OXIDASE"/>
    <property type="match status" value="1"/>
</dbReference>
<evidence type="ECO:0000259" key="2">
    <source>
        <dbReference type="PROSITE" id="PS51387"/>
    </source>
</evidence>
<dbReference type="PROSITE" id="PS51387">
    <property type="entry name" value="FAD_PCMH"/>
    <property type="match status" value="1"/>
</dbReference>
<dbReference type="Gene3D" id="3.30.70.2520">
    <property type="match status" value="1"/>
</dbReference>
<evidence type="ECO:0000313" key="4">
    <source>
        <dbReference type="Proteomes" id="UP001183390"/>
    </source>
</evidence>
<dbReference type="Pfam" id="PF04030">
    <property type="entry name" value="ALO"/>
    <property type="match status" value="1"/>
</dbReference>
<keyword evidence="1" id="KW-0560">Oxidoreductase</keyword>
<dbReference type="Gene3D" id="1.10.45.10">
    <property type="entry name" value="Vanillyl-alcohol Oxidase, Chain A, domain 4"/>
    <property type="match status" value="1"/>
</dbReference>
<dbReference type="EMBL" id="JAVREP010000001">
    <property type="protein sequence ID" value="MDT0327032.1"/>
    <property type="molecule type" value="Genomic_DNA"/>
</dbReference>
<dbReference type="InterPro" id="IPR006094">
    <property type="entry name" value="Oxid_FAD_bind_N"/>
</dbReference>
<name>A0ABU2M332_9ACTN</name>